<dbReference type="EMBL" id="JAVHNS010000006">
    <property type="protein sequence ID" value="KAK6352215.1"/>
    <property type="molecule type" value="Genomic_DNA"/>
</dbReference>
<dbReference type="PROSITE" id="PS51186">
    <property type="entry name" value="GNAT"/>
    <property type="match status" value="1"/>
</dbReference>
<accession>A0AAV9UY35</accession>
<evidence type="ECO:0000259" key="1">
    <source>
        <dbReference type="PROSITE" id="PS51186"/>
    </source>
</evidence>
<reference evidence="2 3" key="1">
    <citation type="submission" date="2019-10" db="EMBL/GenBank/DDBJ databases">
        <authorList>
            <person name="Palmer J.M."/>
        </authorList>
    </citation>
    <scope>NUCLEOTIDE SEQUENCE [LARGE SCALE GENOMIC DNA]</scope>
    <source>
        <strain evidence="2 3">TWF730</strain>
    </source>
</reference>
<organism evidence="2 3">
    <name type="scientific">Orbilia blumenaviensis</name>
    <dbReference type="NCBI Taxonomy" id="1796055"/>
    <lineage>
        <taxon>Eukaryota</taxon>
        <taxon>Fungi</taxon>
        <taxon>Dikarya</taxon>
        <taxon>Ascomycota</taxon>
        <taxon>Pezizomycotina</taxon>
        <taxon>Orbiliomycetes</taxon>
        <taxon>Orbiliales</taxon>
        <taxon>Orbiliaceae</taxon>
        <taxon>Orbilia</taxon>
    </lineage>
</organism>
<proteinExistence type="predicted"/>
<dbReference type="InterPro" id="IPR000182">
    <property type="entry name" value="GNAT_dom"/>
</dbReference>
<dbReference type="InterPro" id="IPR016181">
    <property type="entry name" value="Acyl_CoA_acyltransferase"/>
</dbReference>
<dbReference type="SUPFAM" id="SSF55729">
    <property type="entry name" value="Acyl-CoA N-acyltransferases (Nat)"/>
    <property type="match status" value="1"/>
</dbReference>
<sequence length="277" mass="31639">MTLRPATSTDLPAILEIHDYSLPDHVYAIFTHPYRHIHPHAFEEYMSSSPRKKLLSASSNEYNIAIPDENGKLVAWAFWRRNVGEKHALKIQNYKATAEAILNGEVDVSSLLPPKELKELGNGESGNSSLSHPRQALSNFHTLRDTVKHFSKDHYYLSHLLVHPDYKRRGYGYILTLWGLYYAAQEGLPAYLTASAEGERLYRKLGFKVIGEKSFPAISEMNDEDRAREEDIFGKEQMEEQFKVQSTKLMAWEGTKEDDIFRDKVAVEKILSVPIGV</sequence>
<keyword evidence="3" id="KW-1185">Reference proteome</keyword>
<dbReference type="InterPro" id="IPR052523">
    <property type="entry name" value="Trichothecene_AcTrans"/>
</dbReference>
<protein>
    <recommendedName>
        <fullName evidence="1">N-acetyltransferase domain-containing protein</fullName>
    </recommendedName>
</protein>
<evidence type="ECO:0000313" key="2">
    <source>
        <dbReference type="EMBL" id="KAK6352215.1"/>
    </source>
</evidence>
<dbReference type="PANTHER" id="PTHR42791">
    <property type="entry name" value="GNAT FAMILY ACETYLTRANSFERASE"/>
    <property type="match status" value="1"/>
</dbReference>
<dbReference type="Pfam" id="PF00583">
    <property type="entry name" value="Acetyltransf_1"/>
    <property type="match status" value="1"/>
</dbReference>
<name>A0AAV9UY35_9PEZI</name>
<dbReference type="Gene3D" id="3.40.630.30">
    <property type="match status" value="1"/>
</dbReference>
<dbReference type="PANTHER" id="PTHR42791:SF1">
    <property type="entry name" value="N-ACETYLTRANSFERASE DOMAIN-CONTAINING PROTEIN"/>
    <property type="match status" value="1"/>
</dbReference>
<dbReference type="GO" id="GO:0016747">
    <property type="term" value="F:acyltransferase activity, transferring groups other than amino-acyl groups"/>
    <property type="evidence" value="ECO:0007669"/>
    <property type="project" value="InterPro"/>
</dbReference>
<comment type="caution">
    <text evidence="2">The sequence shown here is derived from an EMBL/GenBank/DDBJ whole genome shotgun (WGS) entry which is preliminary data.</text>
</comment>
<dbReference type="CDD" id="cd04301">
    <property type="entry name" value="NAT_SF"/>
    <property type="match status" value="1"/>
</dbReference>
<feature type="domain" description="N-acetyltransferase" evidence="1">
    <location>
        <begin position="1"/>
        <end position="226"/>
    </location>
</feature>
<dbReference type="AlphaFoldDB" id="A0AAV9UY35"/>
<evidence type="ECO:0000313" key="3">
    <source>
        <dbReference type="Proteomes" id="UP001373714"/>
    </source>
</evidence>
<dbReference type="Proteomes" id="UP001373714">
    <property type="component" value="Unassembled WGS sequence"/>
</dbReference>
<gene>
    <name evidence="2" type="ORF">TWF730_009045</name>
</gene>